<protein>
    <submittedName>
        <fullName evidence="1">Uncharacterized protein</fullName>
    </submittedName>
</protein>
<organism evidence="1 2">
    <name type="scientific">Rhizobium chutanense</name>
    <dbReference type="NCBI Taxonomy" id="2035448"/>
    <lineage>
        <taxon>Bacteria</taxon>
        <taxon>Pseudomonadati</taxon>
        <taxon>Pseudomonadota</taxon>
        <taxon>Alphaproteobacteria</taxon>
        <taxon>Hyphomicrobiales</taxon>
        <taxon>Rhizobiaceae</taxon>
        <taxon>Rhizobium/Agrobacterium group</taxon>
        <taxon>Rhizobium</taxon>
    </lineage>
</organism>
<name>A0A2A6J362_9HYPH</name>
<evidence type="ECO:0000313" key="1">
    <source>
        <dbReference type="EMBL" id="PDT00442.1"/>
    </source>
</evidence>
<reference evidence="1 2" key="1">
    <citation type="submission" date="2017-09" db="EMBL/GenBank/DDBJ databases">
        <title>Comparative genomics of rhizobia isolated from Phaseolus vulgaris in China.</title>
        <authorList>
            <person name="Tong W."/>
        </authorList>
    </citation>
    <scope>NUCLEOTIDE SEQUENCE [LARGE SCALE GENOMIC DNA]</scope>
    <source>
        <strain evidence="1 2">C5</strain>
    </source>
</reference>
<comment type="caution">
    <text evidence="1">The sequence shown here is derived from an EMBL/GenBank/DDBJ whole genome shotgun (WGS) entry which is preliminary data.</text>
</comment>
<dbReference type="Proteomes" id="UP000220768">
    <property type="component" value="Unassembled WGS sequence"/>
</dbReference>
<evidence type="ECO:0000313" key="2">
    <source>
        <dbReference type="Proteomes" id="UP000220768"/>
    </source>
</evidence>
<proteinExistence type="predicted"/>
<dbReference type="AlphaFoldDB" id="A0A2A6J362"/>
<keyword evidence="2" id="KW-1185">Reference proteome</keyword>
<sequence>MANAGCCIAGFHFAALTSKETVPLAVEPIEIDGAACQLAGVTWVSMMIACRPSTGNTIADERNTITTCM</sequence>
<gene>
    <name evidence="1" type="ORF">CO666_30450</name>
</gene>
<dbReference type="EMBL" id="NWSV01000037">
    <property type="protein sequence ID" value="PDT00442.1"/>
    <property type="molecule type" value="Genomic_DNA"/>
</dbReference>
<accession>A0A2A6J362</accession>